<accession>A0A0N0GQM2</accession>
<dbReference type="AlphaFoldDB" id="A0A0N0GQM2"/>
<dbReference type="OrthoDB" id="8779116at2"/>
<keyword evidence="2" id="KW-1185">Reference proteome</keyword>
<name>A0A0N0GQM2_9NEIS</name>
<organism evidence="1 2">
    <name type="scientific">Amantichitinum ursilacus</name>
    <dbReference type="NCBI Taxonomy" id="857265"/>
    <lineage>
        <taxon>Bacteria</taxon>
        <taxon>Pseudomonadati</taxon>
        <taxon>Pseudomonadota</taxon>
        <taxon>Betaproteobacteria</taxon>
        <taxon>Neisseriales</taxon>
        <taxon>Chitinibacteraceae</taxon>
        <taxon>Amantichitinum</taxon>
    </lineage>
</organism>
<comment type="caution">
    <text evidence="1">The sequence shown here is derived from an EMBL/GenBank/DDBJ whole genome shotgun (WGS) entry which is preliminary data.</text>
</comment>
<proteinExistence type="predicted"/>
<dbReference type="RefSeq" id="WP_053936543.1">
    <property type="nucleotide sequence ID" value="NZ_LAQT01000002.1"/>
</dbReference>
<dbReference type="STRING" id="857265.WG78_04335"/>
<protein>
    <submittedName>
        <fullName evidence="1">Uncharacterized protein</fullName>
    </submittedName>
</protein>
<sequence length="134" mass="15013">MRKNGPNKIGAHAAADKLRRDIEGKEKMQFINEAPLYKIVRIVGPKHNLLGLELSDYPLATPATIDALNGDENPDIRLNPEEIAFNVRKGVELAAEKAGRAYYIKRIQYVSSDSEPASIYEYLAFEIIKRVCAL</sequence>
<dbReference type="EMBL" id="LAQT01000002">
    <property type="protein sequence ID" value="KPC54770.1"/>
    <property type="molecule type" value="Genomic_DNA"/>
</dbReference>
<reference evidence="1 2" key="1">
    <citation type="submission" date="2015-07" db="EMBL/GenBank/DDBJ databases">
        <title>Draft genome sequence of the Amantichitinum ursilacus IGB-41, a new chitin-degrading bacterium.</title>
        <authorList>
            <person name="Kirstahler P."/>
            <person name="Guenther M."/>
            <person name="Grumaz C."/>
            <person name="Rupp S."/>
            <person name="Zibek S."/>
            <person name="Sohn K."/>
        </authorList>
    </citation>
    <scope>NUCLEOTIDE SEQUENCE [LARGE SCALE GENOMIC DNA]</scope>
    <source>
        <strain evidence="1 2">IGB-41</strain>
    </source>
</reference>
<evidence type="ECO:0000313" key="2">
    <source>
        <dbReference type="Proteomes" id="UP000037939"/>
    </source>
</evidence>
<dbReference type="Proteomes" id="UP000037939">
    <property type="component" value="Unassembled WGS sequence"/>
</dbReference>
<evidence type="ECO:0000313" key="1">
    <source>
        <dbReference type="EMBL" id="KPC54770.1"/>
    </source>
</evidence>
<gene>
    <name evidence="1" type="ORF">WG78_04335</name>
</gene>